<reference evidence="1" key="2">
    <citation type="journal article" date="2022" name="Microb. Genom.">
        <title>A chromosome-scale genome assembly of the tomato pathogen Cladosporium fulvum reveals a compartmentalized genome architecture and the presence of a dispensable chromosome.</title>
        <authorList>
            <person name="Zaccaron A.Z."/>
            <person name="Chen L.H."/>
            <person name="Samaras A."/>
            <person name="Stergiopoulos I."/>
        </authorList>
    </citation>
    <scope>NUCLEOTIDE SEQUENCE</scope>
    <source>
        <strain evidence="1">Race5_Kim</strain>
    </source>
</reference>
<protein>
    <submittedName>
        <fullName evidence="1">Uncharacterized protein</fullName>
    </submittedName>
</protein>
<proteinExistence type="predicted"/>
<dbReference type="RefSeq" id="XP_047765323.1">
    <property type="nucleotide sequence ID" value="XM_047910528.1"/>
</dbReference>
<dbReference type="Proteomes" id="UP000756132">
    <property type="component" value="Chromosome 8"/>
</dbReference>
<reference evidence="1" key="1">
    <citation type="submission" date="2021-12" db="EMBL/GenBank/DDBJ databases">
        <authorList>
            <person name="Zaccaron A."/>
            <person name="Stergiopoulos I."/>
        </authorList>
    </citation>
    <scope>NUCLEOTIDE SEQUENCE</scope>
    <source>
        <strain evidence="1">Race5_Kim</strain>
    </source>
</reference>
<name>A0A9Q8PEI6_PASFU</name>
<keyword evidence="2" id="KW-1185">Reference proteome</keyword>
<gene>
    <name evidence="1" type="ORF">CLAFUR5_11380</name>
</gene>
<dbReference type="GeneID" id="71991258"/>
<dbReference type="KEGG" id="ffu:CLAFUR5_11380"/>
<organism evidence="1 2">
    <name type="scientific">Passalora fulva</name>
    <name type="common">Tomato leaf mold</name>
    <name type="synonym">Cladosporium fulvum</name>
    <dbReference type="NCBI Taxonomy" id="5499"/>
    <lineage>
        <taxon>Eukaryota</taxon>
        <taxon>Fungi</taxon>
        <taxon>Dikarya</taxon>
        <taxon>Ascomycota</taxon>
        <taxon>Pezizomycotina</taxon>
        <taxon>Dothideomycetes</taxon>
        <taxon>Dothideomycetidae</taxon>
        <taxon>Mycosphaerellales</taxon>
        <taxon>Mycosphaerellaceae</taxon>
        <taxon>Fulvia</taxon>
    </lineage>
</organism>
<accession>A0A9Q8PEI6</accession>
<dbReference type="AlphaFoldDB" id="A0A9Q8PEI6"/>
<dbReference type="EMBL" id="CP090170">
    <property type="protein sequence ID" value="UJO20957.1"/>
    <property type="molecule type" value="Genomic_DNA"/>
</dbReference>
<evidence type="ECO:0000313" key="1">
    <source>
        <dbReference type="EMBL" id="UJO20957.1"/>
    </source>
</evidence>
<sequence>MATDSISLRCRLEVLSQELYDEIYNLTFTAGNGGRLIMGESDFVWHGDVVTERYLDRSVRYAEHDSLNLFLVDRASSTKFAASFETRASGVPC</sequence>
<dbReference type="OrthoDB" id="3650650at2759"/>
<evidence type="ECO:0000313" key="2">
    <source>
        <dbReference type="Proteomes" id="UP000756132"/>
    </source>
</evidence>